<organism evidence="1">
    <name type="scientific">uncultured Caudovirales phage</name>
    <dbReference type="NCBI Taxonomy" id="2100421"/>
    <lineage>
        <taxon>Viruses</taxon>
        <taxon>Duplodnaviria</taxon>
        <taxon>Heunggongvirae</taxon>
        <taxon>Uroviricota</taxon>
        <taxon>Caudoviricetes</taxon>
        <taxon>Peduoviridae</taxon>
        <taxon>Maltschvirus</taxon>
        <taxon>Maltschvirus maltsch</taxon>
    </lineage>
</organism>
<reference evidence="1" key="1">
    <citation type="submission" date="2020-04" db="EMBL/GenBank/DDBJ databases">
        <authorList>
            <person name="Chiriac C."/>
            <person name="Salcher M."/>
            <person name="Ghai R."/>
            <person name="Kavagutti S V."/>
        </authorList>
    </citation>
    <scope>NUCLEOTIDE SEQUENCE</scope>
</reference>
<protein>
    <submittedName>
        <fullName evidence="1">Uncharacterized protein</fullName>
    </submittedName>
</protein>
<evidence type="ECO:0000313" key="1">
    <source>
        <dbReference type="EMBL" id="CAB4149287.1"/>
    </source>
</evidence>
<name>A0A6J5MU10_9CAUD</name>
<accession>A0A6J5MU10</accession>
<gene>
    <name evidence="1" type="ORF">UFOVP539_26</name>
</gene>
<proteinExistence type="predicted"/>
<sequence length="144" mass="14908">MAIFLNNKVGFKLGATPVDFSDHVTAFSLARSADQIEVTAMGSDSHQFVTGLSADTLTISLLNDNAATGAGSVRATLQAAYGTTVAFKACQDTTSAISTTNPLYTGTILIDNLTDINGAVADEGMLDLTYTCNSKTAVATTGTW</sequence>
<dbReference type="EMBL" id="LR796513">
    <property type="protein sequence ID" value="CAB4149287.1"/>
    <property type="molecule type" value="Genomic_DNA"/>
</dbReference>